<gene>
    <name evidence="3" type="ORF">A3D35_01800</name>
</gene>
<accession>A0A1G2HXQ4</accession>
<evidence type="ECO:0000256" key="2">
    <source>
        <dbReference type="SAM" id="SignalP"/>
    </source>
</evidence>
<keyword evidence="1" id="KW-0472">Membrane</keyword>
<feature type="signal peptide" evidence="2">
    <location>
        <begin position="1"/>
        <end position="23"/>
    </location>
</feature>
<dbReference type="EMBL" id="MHOS01000048">
    <property type="protein sequence ID" value="OGZ66981.1"/>
    <property type="molecule type" value="Genomic_DNA"/>
</dbReference>
<evidence type="ECO:0008006" key="5">
    <source>
        <dbReference type="Google" id="ProtNLM"/>
    </source>
</evidence>
<evidence type="ECO:0000313" key="3">
    <source>
        <dbReference type="EMBL" id="OGZ66981.1"/>
    </source>
</evidence>
<dbReference type="STRING" id="1802206.A3D35_01800"/>
<proteinExistence type="predicted"/>
<sequence>MNKKYFLSFIISFLLVSPLFIFAVNCPPGQTAPCPDVVSAPVTFNGVVDNIKSNIIGILLVISSVFTTVMFILTGFKYLTAKGDPSKVAEANKALVWAIAGVAVLVIAGVTDLIKNLVKNLLGI</sequence>
<dbReference type="InterPro" id="IPR043993">
    <property type="entry name" value="T4SS_pilin"/>
</dbReference>
<evidence type="ECO:0000256" key="1">
    <source>
        <dbReference type="SAM" id="Phobius"/>
    </source>
</evidence>
<name>A0A1G2HXQ4_9BACT</name>
<dbReference type="Proteomes" id="UP000176421">
    <property type="component" value="Unassembled WGS sequence"/>
</dbReference>
<keyword evidence="2" id="KW-0732">Signal</keyword>
<comment type="caution">
    <text evidence="3">The sequence shown here is derived from an EMBL/GenBank/DDBJ whole genome shotgun (WGS) entry which is preliminary data.</text>
</comment>
<dbReference type="Pfam" id="PF18895">
    <property type="entry name" value="T4SS_pilin"/>
    <property type="match status" value="1"/>
</dbReference>
<feature type="chain" id="PRO_5009583193" description="TrbC/VIRB2 family protein" evidence="2">
    <location>
        <begin position="24"/>
        <end position="124"/>
    </location>
</feature>
<keyword evidence="1" id="KW-0812">Transmembrane</keyword>
<organism evidence="3 4">
    <name type="scientific">Candidatus Staskawiczbacteria bacterium RIFCSPHIGHO2_02_FULL_34_9</name>
    <dbReference type="NCBI Taxonomy" id="1802206"/>
    <lineage>
        <taxon>Bacteria</taxon>
        <taxon>Candidatus Staskawicziibacteriota</taxon>
    </lineage>
</organism>
<keyword evidence="1" id="KW-1133">Transmembrane helix</keyword>
<evidence type="ECO:0000313" key="4">
    <source>
        <dbReference type="Proteomes" id="UP000176421"/>
    </source>
</evidence>
<dbReference type="AlphaFoldDB" id="A0A1G2HXQ4"/>
<feature type="transmembrane region" description="Helical" evidence="1">
    <location>
        <begin position="94"/>
        <end position="114"/>
    </location>
</feature>
<feature type="transmembrane region" description="Helical" evidence="1">
    <location>
        <begin position="55"/>
        <end position="73"/>
    </location>
</feature>
<reference evidence="3 4" key="1">
    <citation type="journal article" date="2016" name="Nat. Commun.">
        <title>Thousands of microbial genomes shed light on interconnected biogeochemical processes in an aquifer system.</title>
        <authorList>
            <person name="Anantharaman K."/>
            <person name="Brown C.T."/>
            <person name="Hug L.A."/>
            <person name="Sharon I."/>
            <person name="Castelle C.J."/>
            <person name="Probst A.J."/>
            <person name="Thomas B.C."/>
            <person name="Singh A."/>
            <person name="Wilkins M.J."/>
            <person name="Karaoz U."/>
            <person name="Brodie E.L."/>
            <person name="Williams K.H."/>
            <person name="Hubbard S.S."/>
            <person name="Banfield J.F."/>
        </authorList>
    </citation>
    <scope>NUCLEOTIDE SEQUENCE [LARGE SCALE GENOMIC DNA]</scope>
</reference>
<protein>
    <recommendedName>
        <fullName evidence="5">TrbC/VIRB2 family protein</fullName>
    </recommendedName>
</protein>